<dbReference type="AlphaFoldDB" id="A0ABD5SHN4"/>
<keyword evidence="2" id="KW-1185">Reference proteome</keyword>
<sequence>MLDVDLPDWWVRHVALERFDCRSFFTPENWIEYDLELNDNDLKIINDAGVLITGPYSVYDEVDPISVTQRMMRGGSYFEPLMENMLSEGRLSSNSFPLPGSPIEIADPITSLSPMVFVRHEDDIYQWEVAEFRKGILAGQKGRFPHRERSFQISDGFPQLFYRAQRKHQEIHHVRNQVDSGDISKENGRERMQDLYGQLQSIYQEYYDDIYEYSQERLSKYENKPKPREPPTLTGIDRAVRVDEEGNVHGKTSVEALTYRTAIQKALKSRRIHQNLKEDRQVGHIERELEHSATAIILSVQSLEAYINGIAQEELPEYWENLEKTNIRAKWQTVPHLVTNEKVFESGDVTFGKFTRAVTCRNRIVHFKKETEEFVERDDYGYVSPVIEYANHREAYKAVSGVKEMIEQFSEARDEATPDWVTSNLWIHGKDSGKIDGPLDFEYWVSENE</sequence>
<evidence type="ECO:0000313" key="2">
    <source>
        <dbReference type="Proteomes" id="UP001596383"/>
    </source>
</evidence>
<protein>
    <recommendedName>
        <fullName evidence="3">ApeA N-terminal domain-containing protein</fullName>
    </recommendedName>
</protein>
<proteinExistence type="predicted"/>
<dbReference type="Proteomes" id="UP001596383">
    <property type="component" value="Unassembled WGS sequence"/>
</dbReference>
<reference evidence="1 2" key="1">
    <citation type="journal article" date="2019" name="Int. J. Syst. Evol. Microbiol.">
        <title>The Global Catalogue of Microorganisms (GCM) 10K type strain sequencing project: providing services to taxonomists for standard genome sequencing and annotation.</title>
        <authorList>
            <consortium name="The Broad Institute Genomics Platform"/>
            <consortium name="The Broad Institute Genome Sequencing Center for Infectious Disease"/>
            <person name="Wu L."/>
            <person name="Ma J."/>
        </authorList>
    </citation>
    <scope>NUCLEOTIDE SEQUENCE [LARGE SCALE GENOMIC DNA]</scope>
    <source>
        <strain evidence="1 2">LMG 29247</strain>
    </source>
</reference>
<dbReference type="RefSeq" id="WP_273737859.1">
    <property type="nucleotide sequence ID" value="NZ_JAQIVI010000098.1"/>
</dbReference>
<comment type="caution">
    <text evidence="1">The sequence shown here is derived from an EMBL/GenBank/DDBJ whole genome shotgun (WGS) entry which is preliminary data.</text>
</comment>
<evidence type="ECO:0008006" key="3">
    <source>
        <dbReference type="Google" id="ProtNLM"/>
    </source>
</evidence>
<organism evidence="1 2">
    <name type="scientific">Natrinema soli</name>
    <dbReference type="NCBI Taxonomy" id="1930624"/>
    <lineage>
        <taxon>Archaea</taxon>
        <taxon>Methanobacteriati</taxon>
        <taxon>Methanobacteriota</taxon>
        <taxon>Stenosarchaea group</taxon>
        <taxon>Halobacteria</taxon>
        <taxon>Halobacteriales</taxon>
        <taxon>Natrialbaceae</taxon>
        <taxon>Natrinema</taxon>
    </lineage>
</organism>
<name>A0ABD5SHN4_9EURY</name>
<accession>A0ABD5SHN4</accession>
<gene>
    <name evidence="1" type="ORF">ACFQE6_07150</name>
</gene>
<dbReference type="EMBL" id="JBHSWV010000098">
    <property type="protein sequence ID" value="MFC6764805.1"/>
    <property type="molecule type" value="Genomic_DNA"/>
</dbReference>
<evidence type="ECO:0000313" key="1">
    <source>
        <dbReference type="EMBL" id="MFC6764805.1"/>
    </source>
</evidence>